<reference evidence="1" key="1">
    <citation type="journal article" date="2021" name="Proc. Natl. Acad. Sci. U.S.A.">
        <title>A Catalog of Tens of Thousands of Viruses from Human Metagenomes Reveals Hidden Associations with Chronic Diseases.</title>
        <authorList>
            <person name="Tisza M.J."/>
            <person name="Buck C.B."/>
        </authorList>
    </citation>
    <scope>NUCLEOTIDE SEQUENCE</scope>
    <source>
        <strain evidence="1">CtjfQ5</strain>
    </source>
</reference>
<proteinExistence type="predicted"/>
<name>A0A8S5L902_9CAUD</name>
<evidence type="ECO:0000313" key="1">
    <source>
        <dbReference type="EMBL" id="DAD66250.1"/>
    </source>
</evidence>
<sequence>MTNKDVVLQALRSQGTADALDLRGRASDLDGTAIIAEEVKVPKFDPEKDYTNWPAGSPVYEEVDDEKQVFKLITPYNASSFEGSPSTLPALWSICHTKDPAKAKPWLAPNGTSGLYALDECCTELNHVWKNTHDNNEFSLSAMPERWEDLGTIDDVQKG</sequence>
<organism evidence="1">
    <name type="scientific">Siphoviridae sp. ctjfQ5</name>
    <dbReference type="NCBI Taxonomy" id="2823594"/>
    <lineage>
        <taxon>Viruses</taxon>
        <taxon>Duplodnaviria</taxon>
        <taxon>Heunggongvirae</taxon>
        <taxon>Uroviricota</taxon>
        <taxon>Caudoviricetes</taxon>
    </lineage>
</organism>
<dbReference type="EMBL" id="BK014655">
    <property type="protein sequence ID" value="DAD66250.1"/>
    <property type="molecule type" value="Genomic_DNA"/>
</dbReference>
<protein>
    <submittedName>
        <fullName evidence="1">Uncharacterized protein</fullName>
    </submittedName>
</protein>
<accession>A0A8S5L902</accession>